<evidence type="ECO:0000259" key="7">
    <source>
        <dbReference type="Pfam" id="PF01180"/>
    </source>
</evidence>
<protein>
    <submittedName>
        <fullName evidence="8">Dihydroorotate dehydrogenase (Fumarate)</fullName>
    </submittedName>
</protein>
<evidence type="ECO:0000313" key="9">
    <source>
        <dbReference type="EMBL" id="VFK05331.1"/>
    </source>
</evidence>
<sequence length="342" mass="37144">MNLTTKYLGIKIKNPLVPSASPLSRSLDTARALEDAGAAAIILSSLFEEAIVAEEETLVHFLHHQDTGFGEAESFLPALDEFVSGLDRYLEHLATLKRSLEIPVIASLNGITPGGWIRHARALEGAGADALELNAYYVAADPGQSGTEVEQRYLALLRNLEEHIAIPVNMKLSPSFSSVSHMVSQVEKAGADGVALFNRFYQPDINIDSMRLVSSLSPSCSTDALLAMRWIAILYGRTNLSLGATGGVHTAEDAIKLLLAGADVVHLCSALLAHGPEYLGKVLKGIESWMEERGFDSIEQMRGRVSQRTVANPAEFERANYIKVLDGYKIPDDYSVSHGVWV</sequence>
<proteinExistence type="predicted"/>
<keyword evidence="4" id="KW-0288">FMN</keyword>
<keyword evidence="6" id="KW-0560">Oxidoreductase</keyword>
<dbReference type="InterPro" id="IPR050074">
    <property type="entry name" value="DHO_dehydrogenase"/>
</dbReference>
<gene>
    <name evidence="9" type="ORF">BECKH772A_GA0070896_105332</name>
    <name evidence="8" type="ORF">BECKH772B_GA0070898_104692</name>
    <name evidence="10" type="ORF">BECKH772C_GA0070978_105302</name>
</gene>
<dbReference type="PIRSF" id="PIRSF000164">
    <property type="entry name" value="DHO_oxidase"/>
    <property type="match status" value="1"/>
</dbReference>
<dbReference type="EMBL" id="CAADFI010000469">
    <property type="protein sequence ID" value="VFK04643.1"/>
    <property type="molecule type" value="Genomic_DNA"/>
</dbReference>
<dbReference type="PANTHER" id="PTHR48109">
    <property type="entry name" value="DIHYDROOROTATE DEHYDROGENASE (QUINONE), MITOCHONDRIAL-RELATED"/>
    <property type="match status" value="1"/>
</dbReference>
<dbReference type="GO" id="GO:0005737">
    <property type="term" value="C:cytoplasm"/>
    <property type="evidence" value="ECO:0007669"/>
    <property type="project" value="InterPro"/>
</dbReference>
<dbReference type="AlphaFoldDB" id="A0A450VIJ4"/>
<evidence type="ECO:0000256" key="4">
    <source>
        <dbReference type="ARBA" id="ARBA00022643"/>
    </source>
</evidence>
<dbReference type="EMBL" id="CAADFJ010000530">
    <property type="protein sequence ID" value="VFK08617.1"/>
    <property type="molecule type" value="Genomic_DNA"/>
</dbReference>
<dbReference type="InterPro" id="IPR012135">
    <property type="entry name" value="Dihydroorotate_DH_1_2"/>
</dbReference>
<evidence type="ECO:0000256" key="5">
    <source>
        <dbReference type="ARBA" id="ARBA00022975"/>
    </source>
</evidence>
<evidence type="ECO:0000256" key="3">
    <source>
        <dbReference type="ARBA" id="ARBA00022630"/>
    </source>
</evidence>
<dbReference type="InterPro" id="IPR005720">
    <property type="entry name" value="Dihydroorotate_DH_cat"/>
</dbReference>
<dbReference type="CDD" id="cd04739">
    <property type="entry name" value="DHOD_like"/>
    <property type="match status" value="1"/>
</dbReference>
<dbReference type="GO" id="GO:0044205">
    <property type="term" value="P:'de novo' UMP biosynthetic process"/>
    <property type="evidence" value="ECO:0007669"/>
    <property type="project" value="UniProtKB-UniPathway"/>
</dbReference>
<evidence type="ECO:0000313" key="8">
    <source>
        <dbReference type="EMBL" id="VFK04643.1"/>
    </source>
</evidence>
<accession>A0A450VIJ4</accession>
<keyword evidence="3" id="KW-0285">Flavoprotein</keyword>
<dbReference type="SUPFAM" id="SSF51395">
    <property type="entry name" value="FMN-linked oxidoreductases"/>
    <property type="match status" value="1"/>
</dbReference>
<dbReference type="Gene3D" id="3.20.20.70">
    <property type="entry name" value="Aldolase class I"/>
    <property type="match status" value="1"/>
</dbReference>
<dbReference type="PANTHER" id="PTHR48109:SF3">
    <property type="entry name" value="SLL0744 PROTEIN"/>
    <property type="match status" value="1"/>
</dbReference>
<dbReference type="InterPro" id="IPR013785">
    <property type="entry name" value="Aldolase_TIM"/>
</dbReference>
<keyword evidence="5" id="KW-0665">Pyrimidine biosynthesis</keyword>
<dbReference type="EMBL" id="CAADFG010000533">
    <property type="protein sequence ID" value="VFK05331.1"/>
    <property type="molecule type" value="Genomic_DNA"/>
</dbReference>
<name>A0A450VIJ4_9GAMM</name>
<evidence type="ECO:0000256" key="6">
    <source>
        <dbReference type="ARBA" id="ARBA00023002"/>
    </source>
</evidence>
<evidence type="ECO:0000313" key="10">
    <source>
        <dbReference type="EMBL" id="VFK08617.1"/>
    </source>
</evidence>
<comment type="cofactor">
    <cofactor evidence="1">
        <name>FMN</name>
        <dbReference type="ChEBI" id="CHEBI:58210"/>
    </cofactor>
</comment>
<evidence type="ECO:0000256" key="1">
    <source>
        <dbReference type="ARBA" id="ARBA00001917"/>
    </source>
</evidence>
<comment type="pathway">
    <text evidence="2">Pyrimidine metabolism; UMP biosynthesis via de novo pathway.</text>
</comment>
<organism evidence="8">
    <name type="scientific">Candidatus Kentrum eta</name>
    <dbReference type="NCBI Taxonomy" id="2126337"/>
    <lineage>
        <taxon>Bacteria</taxon>
        <taxon>Pseudomonadati</taxon>
        <taxon>Pseudomonadota</taxon>
        <taxon>Gammaproteobacteria</taxon>
        <taxon>Candidatus Kentrum</taxon>
    </lineage>
</organism>
<dbReference type="GO" id="GO:0004152">
    <property type="term" value="F:dihydroorotate dehydrogenase activity"/>
    <property type="evidence" value="ECO:0007669"/>
    <property type="project" value="InterPro"/>
</dbReference>
<dbReference type="UniPathway" id="UPA00070"/>
<dbReference type="NCBIfam" id="NF005741">
    <property type="entry name" value="PRK07565.1"/>
    <property type="match status" value="1"/>
</dbReference>
<evidence type="ECO:0000256" key="2">
    <source>
        <dbReference type="ARBA" id="ARBA00004725"/>
    </source>
</evidence>
<dbReference type="GO" id="GO:0006207">
    <property type="term" value="P:'de novo' pyrimidine nucleobase biosynthetic process"/>
    <property type="evidence" value="ECO:0007669"/>
    <property type="project" value="TreeGrafter"/>
</dbReference>
<dbReference type="Pfam" id="PF01180">
    <property type="entry name" value="DHO_dh"/>
    <property type="match status" value="1"/>
</dbReference>
<feature type="domain" description="Dihydroorotate dehydrogenase catalytic" evidence="7">
    <location>
        <begin position="75"/>
        <end position="290"/>
    </location>
</feature>
<reference evidence="8" key="1">
    <citation type="submission" date="2019-02" db="EMBL/GenBank/DDBJ databases">
        <authorList>
            <person name="Gruber-Vodicka R. H."/>
            <person name="Seah K. B. B."/>
        </authorList>
    </citation>
    <scope>NUCLEOTIDE SEQUENCE</scope>
    <source>
        <strain evidence="10">BECK_SA2B12</strain>
        <strain evidence="9">BECK_SA2B15</strain>
        <strain evidence="8">BECK_SA2B20</strain>
    </source>
</reference>